<dbReference type="PROSITE" id="PS01048">
    <property type="entry name" value="RIBOSOMAL_S6"/>
    <property type="match status" value="1"/>
</dbReference>
<evidence type="ECO:0000256" key="3">
    <source>
        <dbReference type="ARBA" id="ARBA00022884"/>
    </source>
</evidence>
<keyword evidence="2 7" id="KW-0699">rRNA-binding</keyword>
<dbReference type="NCBIfam" id="TIGR00166">
    <property type="entry name" value="S6"/>
    <property type="match status" value="1"/>
</dbReference>
<feature type="compositionally biased region" description="Basic and acidic residues" evidence="8">
    <location>
        <begin position="100"/>
        <end position="118"/>
    </location>
</feature>
<dbReference type="InterPro" id="IPR035980">
    <property type="entry name" value="Ribosomal_bS6_sf"/>
</dbReference>
<dbReference type="GO" id="GO:1990904">
    <property type="term" value="C:ribonucleoprotein complex"/>
    <property type="evidence" value="ECO:0007669"/>
    <property type="project" value="UniProtKB-KW"/>
</dbReference>
<feature type="compositionally biased region" description="Low complexity" evidence="8">
    <location>
        <begin position="119"/>
        <end position="131"/>
    </location>
</feature>
<comment type="function">
    <text evidence="7">Binds together with bS18 to 16S ribosomal RNA.</text>
</comment>
<dbReference type="InterPro" id="IPR000529">
    <property type="entry name" value="Ribosomal_bS6"/>
</dbReference>
<dbReference type="KEGG" id="schv:BRCON_1183"/>
<dbReference type="Pfam" id="PF01250">
    <property type="entry name" value="Ribosomal_S6"/>
    <property type="match status" value="1"/>
</dbReference>
<evidence type="ECO:0000256" key="4">
    <source>
        <dbReference type="ARBA" id="ARBA00022980"/>
    </source>
</evidence>
<protein>
    <recommendedName>
        <fullName evidence="6 7">Small ribosomal subunit protein bS6</fullName>
    </recommendedName>
</protein>
<dbReference type="InterPro" id="IPR020815">
    <property type="entry name" value="Ribosomal_bS6_CS"/>
</dbReference>
<dbReference type="CDD" id="cd00473">
    <property type="entry name" value="bS6"/>
    <property type="match status" value="1"/>
</dbReference>
<evidence type="ECO:0000313" key="9">
    <source>
        <dbReference type="EMBL" id="AXA35960.1"/>
    </source>
</evidence>
<dbReference type="HAMAP" id="MF_00360">
    <property type="entry name" value="Ribosomal_bS6"/>
    <property type="match status" value="1"/>
</dbReference>
<dbReference type="PANTHER" id="PTHR21011:SF1">
    <property type="entry name" value="SMALL RIBOSOMAL SUBUNIT PROTEIN BS6M"/>
    <property type="match status" value="1"/>
</dbReference>
<dbReference type="SUPFAM" id="SSF54995">
    <property type="entry name" value="Ribosomal protein S6"/>
    <property type="match status" value="1"/>
</dbReference>
<keyword evidence="5 7" id="KW-0687">Ribonucleoprotein</keyword>
<feature type="region of interest" description="Disordered" evidence="8">
    <location>
        <begin position="100"/>
        <end position="131"/>
    </location>
</feature>
<dbReference type="EMBL" id="CP030759">
    <property type="protein sequence ID" value="AXA35960.1"/>
    <property type="molecule type" value="Genomic_DNA"/>
</dbReference>
<dbReference type="GO" id="GO:0070181">
    <property type="term" value="F:small ribosomal subunit rRNA binding"/>
    <property type="evidence" value="ECO:0007669"/>
    <property type="project" value="TreeGrafter"/>
</dbReference>
<evidence type="ECO:0000256" key="8">
    <source>
        <dbReference type="SAM" id="MobiDB-lite"/>
    </source>
</evidence>
<dbReference type="Proteomes" id="UP000262583">
    <property type="component" value="Chromosome"/>
</dbReference>
<keyword evidence="4 7" id="KW-0689">Ribosomal protein</keyword>
<dbReference type="PANTHER" id="PTHR21011">
    <property type="entry name" value="MITOCHONDRIAL 28S RIBOSOMAL PROTEIN S6"/>
    <property type="match status" value="1"/>
</dbReference>
<dbReference type="AlphaFoldDB" id="A0A2Z4Y479"/>
<keyword evidence="3 7" id="KW-0694">RNA-binding</keyword>
<evidence type="ECO:0000256" key="1">
    <source>
        <dbReference type="ARBA" id="ARBA00009512"/>
    </source>
</evidence>
<dbReference type="Gene3D" id="3.30.70.60">
    <property type="match status" value="1"/>
</dbReference>
<reference evidence="9 10" key="1">
    <citation type="submission" date="2018-05" db="EMBL/GenBank/DDBJ databases">
        <title>A metagenomic window into the 2 km-deep terrestrial subsurface aquifer revealed taxonomically and functionally diverse microbial community comprising novel uncultured bacterial lineages.</title>
        <authorList>
            <person name="Kadnikov V.V."/>
            <person name="Mardanov A.V."/>
            <person name="Beletsky A.V."/>
            <person name="Banks D."/>
            <person name="Pimenov N.V."/>
            <person name="Frank Y.A."/>
            <person name="Karnachuk O.V."/>
            <person name="Ravin N.V."/>
        </authorList>
    </citation>
    <scope>NUCLEOTIDE SEQUENCE [LARGE SCALE GENOMIC DNA]</scope>
    <source>
        <strain evidence="9">BY</strain>
    </source>
</reference>
<evidence type="ECO:0000256" key="6">
    <source>
        <dbReference type="ARBA" id="ARBA00035294"/>
    </source>
</evidence>
<evidence type="ECO:0000256" key="5">
    <source>
        <dbReference type="ARBA" id="ARBA00023274"/>
    </source>
</evidence>
<evidence type="ECO:0000256" key="7">
    <source>
        <dbReference type="HAMAP-Rule" id="MF_00360"/>
    </source>
</evidence>
<evidence type="ECO:0000313" key="10">
    <source>
        <dbReference type="Proteomes" id="UP000262583"/>
    </source>
</evidence>
<organism evidence="9 10">
    <name type="scientific">Sumerlaea chitinivorans</name>
    <dbReference type="NCBI Taxonomy" id="2250252"/>
    <lineage>
        <taxon>Bacteria</taxon>
        <taxon>Candidatus Sumerlaeota</taxon>
        <taxon>Candidatus Sumerlaeia</taxon>
        <taxon>Candidatus Sumerlaeales</taxon>
        <taxon>Candidatus Sumerlaeaceae</taxon>
        <taxon>Candidatus Sumerlaea</taxon>
    </lineage>
</organism>
<dbReference type="InterPro" id="IPR014717">
    <property type="entry name" value="Transl_elong_EF1B/ribsomal_bS6"/>
</dbReference>
<evidence type="ECO:0000256" key="2">
    <source>
        <dbReference type="ARBA" id="ARBA00022730"/>
    </source>
</evidence>
<proteinExistence type="inferred from homology"/>
<accession>A0A2Z4Y479</accession>
<dbReference type="GO" id="GO:0005840">
    <property type="term" value="C:ribosome"/>
    <property type="evidence" value="ECO:0007669"/>
    <property type="project" value="UniProtKB-KW"/>
</dbReference>
<comment type="similarity">
    <text evidence="1 7">Belongs to the bacterial ribosomal protein bS6 family.</text>
</comment>
<dbReference type="GO" id="GO:0006412">
    <property type="term" value="P:translation"/>
    <property type="evidence" value="ECO:0007669"/>
    <property type="project" value="UniProtKB-UniRule"/>
</dbReference>
<dbReference type="GO" id="GO:0003735">
    <property type="term" value="F:structural constituent of ribosome"/>
    <property type="evidence" value="ECO:0007669"/>
    <property type="project" value="InterPro"/>
</dbReference>
<dbReference type="InterPro" id="IPR020814">
    <property type="entry name" value="Ribosomal_S6_plastid/chlpt"/>
</dbReference>
<name>A0A2Z4Y479_SUMC1</name>
<gene>
    <name evidence="7" type="primary">rpsF</name>
    <name evidence="9" type="ORF">BRCON_1183</name>
</gene>
<sequence>MPNYELVVIYDPFLQDADYAAELERLKELISRRGGEVSNVDVWGRRRLAYPISKKLEGYYVVASFSGNIPGKDLADVQRTLRLNENVLRVMLTRMPEIKKSKAKKAEKPAKVEVETRSAGDAGAAAFGSAE</sequence>
<dbReference type="GO" id="GO:0005737">
    <property type="term" value="C:cytoplasm"/>
    <property type="evidence" value="ECO:0007669"/>
    <property type="project" value="UniProtKB-ARBA"/>
</dbReference>